<dbReference type="PANTHER" id="PTHR22792">
    <property type="entry name" value="LUPUS LA PROTEIN-RELATED"/>
    <property type="match status" value="1"/>
</dbReference>
<feature type="compositionally biased region" description="Basic and acidic residues" evidence="3">
    <location>
        <begin position="1"/>
        <end position="16"/>
    </location>
</feature>
<dbReference type="InterPro" id="IPR036390">
    <property type="entry name" value="WH_DNA-bd_sf"/>
</dbReference>
<name>A0AAV4VW52_CAEEX</name>
<dbReference type="Proteomes" id="UP001054945">
    <property type="component" value="Unassembled WGS sequence"/>
</dbReference>
<dbReference type="InterPro" id="IPR045180">
    <property type="entry name" value="La_dom_prot"/>
</dbReference>
<feature type="compositionally biased region" description="Basic and acidic residues" evidence="3">
    <location>
        <begin position="100"/>
        <end position="122"/>
    </location>
</feature>
<dbReference type="SMART" id="SM00715">
    <property type="entry name" value="LA"/>
    <property type="match status" value="1"/>
</dbReference>
<protein>
    <submittedName>
        <fullName evidence="5">La-related protein 1</fullName>
    </submittedName>
</protein>
<feature type="domain" description="HTH La-type RNA-binding" evidence="4">
    <location>
        <begin position="181"/>
        <end position="270"/>
    </location>
</feature>
<dbReference type="Pfam" id="PF05383">
    <property type="entry name" value="La"/>
    <property type="match status" value="1"/>
</dbReference>
<dbReference type="GO" id="GO:0045727">
    <property type="term" value="P:positive regulation of translation"/>
    <property type="evidence" value="ECO:0007669"/>
    <property type="project" value="TreeGrafter"/>
</dbReference>
<evidence type="ECO:0000313" key="5">
    <source>
        <dbReference type="EMBL" id="GIY73819.1"/>
    </source>
</evidence>
<evidence type="ECO:0000256" key="3">
    <source>
        <dbReference type="SAM" id="MobiDB-lite"/>
    </source>
</evidence>
<evidence type="ECO:0000313" key="6">
    <source>
        <dbReference type="Proteomes" id="UP001054945"/>
    </source>
</evidence>
<dbReference type="GO" id="GO:0003723">
    <property type="term" value="F:RNA binding"/>
    <property type="evidence" value="ECO:0007669"/>
    <property type="project" value="UniProtKB-UniRule"/>
</dbReference>
<proteinExistence type="predicted"/>
<feature type="region of interest" description="Disordered" evidence="3">
    <location>
        <begin position="93"/>
        <end position="145"/>
    </location>
</feature>
<dbReference type="AlphaFoldDB" id="A0AAV4VW52"/>
<dbReference type="PANTHER" id="PTHR22792:SF132">
    <property type="entry name" value="LA-RELATED PROTEIN 1"/>
    <property type="match status" value="1"/>
</dbReference>
<dbReference type="InterPro" id="IPR036388">
    <property type="entry name" value="WH-like_DNA-bd_sf"/>
</dbReference>
<feature type="region of interest" description="Disordered" evidence="3">
    <location>
        <begin position="1"/>
        <end position="79"/>
    </location>
</feature>
<evidence type="ECO:0000256" key="2">
    <source>
        <dbReference type="PROSITE-ProRule" id="PRU00332"/>
    </source>
</evidence>
<feature type="compositionally biased region" description="Polar residues" evidence="3">
    <location>
        <begin position="298"/>
        <end position="311"/>
    </location>
</feature>
<sequence length="460" mass="52271">MEAQDVKETSKEDSKSLSEWPTLGEVHMNEKQASGSANAVHVRNSKEQSPNDNGVDDDSAKENQESSKSNIGSKQKWVPLDVETLKGDKRKLTRNGKAFANKDDFNGERRKFDDSKKSENNKSRNSNPRQRGKKGRGYNGDWNRKRRGYSQDEVYFPEMNGYMPQDIAYYSYCPYFWNGYSIPEDALKDSLKKQIEYYFSEENLQKDFFMRRRMNAEGYIPIALIASFHRVQSQTQDINKVLEAVSTSDMLELGECPEKGPVVRTVVKPEQWPIHDALSTEFHDVPVVVPGKKFSIPGDSSDSAECNSKPNEPQLKTGVLPKNGSRKESRMTKAGYELSDQDVNKLIIVTQTPGNRKNDKINKSSYPSYIMSQEMATAINDGLRYYEQDLIGRYHGDLGYQGAGLYYGSMGLASPGIPMPMSEHQMQGKWTFPPNAINERFYPVMRNNSFSADTQVCYEN</sequence>
<dbReference type="EMBL" id="BPLR01015128">
    <property type="protein sequence ID" value="GIY73819.1"/>
    <property type="molecule type" value="Genomic_DNA"/>
</dbReference>
<keyword evidence="6" id="KW-1185">Reference proteome</keyword>
<keyword evidence="1 2" id="KW-0694">RNA-binding</keyword>
<evidence type="ECO:0000259" key="4">
    <source>
        <dbReference type="PROSITE" id="PS50961"/>
    </source>
</evidence>
<comment type="caution">
    <text evidence="5">The sequence shown here is derived from an EMBL/GenBank/DDBJ whole genome shotgun (WGS) entry which is preliminary data.</text>
</comment>
<dbReference type="Gene3D" id="1.10.10.10">
    <property type="entry name" value="Winged helix-like DNA-binding domain superfamily/Winged helix DNA-binding domain"/>
    <property type="match status" value="1"/>
</dbReference>
<dbReference type="PROSITE" id="PS50961">
    <property type="entry name" value="HTH_LA"/>
    <property type="match status" value="1"/>
</dbReference>
<gene>
    <name evidence="5" type="primary">LARP1</name>
    <name evidence="5" type="ORF">CEXT_35341</name>
</gene>
<dbReference type="GO" id="GO:0010494">
    <property type="term" value="C:cytoplasmic stress granule"/>
    <property type="evidence" value="ECO:0007669"/>
    <property type="project" value="TreeGrafter"/>
</dbReference>
<dbReference type="InterPro" id="IPR006630">
    <property type="entry name" value="La_HTH"/>
</dbReference>
<dbReference type="GO" id="GO:0005829">
    <property type="term" value="C:cytosol"/>
    <property type="evidence" value="ECO:0007669"/>
    <property type="project" value="TreeGrafter"/>
</dbReference>
<evidence type="ECO:0000256" key="1">
    <source>
        <dbReference type="ARBA" id="ARBA00022884"/>
    </source>
</evidence>
<accession>A0AAV4VW52</accession>
<reference evidence="5 6" key="1">
    <citation type="submission" date="2021-06" db="EMBL/GenBank/DDBJ databases">
        <title>Caerostris extrusa draft genome.</title>
        <authorList>
            <person name="Kono N."/>
            <person name="Arakawa K."/>
        </authorList>
    </citation>
    <scope>NUCLEOTIDE SEQUENCE [LARGE SCALE GENOMIC DNA]</scope>
</reference>
<feature type="region of interest" description="Disordered" evidence="3">
    <location>
        <begin position="298"/>
        <end position="333"/>
    </location>
</feature>
<organism evidence="5 6">
    <name type="scientific">Caerostris extrusa</name>
    <name type="common">Bark spider</name>
    <name type="synonym">Caerostris bankana</name>
    <dbReference type="NCBI Taxonomy" id="172846"/>
    <lineage>
        <taxon>Eukaryota</taxon>
        <taxon>Metazoa</taxon>
        <taxon>Ecdysozoa</taxon>
        <taxon>Arthropoda</taxon>
        <taxon>Chelicerata</taxon>
        <taxon>Arachnida</taxon>
        <taxon>Araneae</taxon>
        <taxon>Araneomorphae</taxon>
        <taxon>Entelegynae</taxon>
        <taxon>Araneoidea</taxon>
        <taxon>Araneidae</taxon>
        <taxon>Caerostris</taxon>
    </lineage>
</organism>
<dbReference type="SUPFAM" id="SSF46785">
    <property type="entry name" value="Winged helix' DNA-binding domain"/>
    <property type="match status" value="1"/>
</dbReference>